<dbReference type="AlphaFoldDB" id="A0A645A6F1"/>
<comment type="caution">
    <text evidence="1">The sequence shown here is derived from an EMBL/GenBank/DDBJ whole genome shotgun (WGS) entry which is preliminary data.</text>
</comment>
<sequence length="53" mass="6252">MGYRAVAELGSYLAKEMRNTNFVRKMAARHKSPFTQKYEHLEPFHFYQEAASL</sequence>
<accession>A0A645A6F1</accession>
<proteinExistence type="predicted"/>
<evidence type="ECO:0000313" key="1">
    <source>
        <dbReference type="EMBL" id="MPM48672.1"/>
    </source>
</evidence>
<organism evidence="1">
    <name type="scientific">bioreactor metagenome</name>
    <dbReference type="NCBI Taxonomy" id="1076179"/>
    <lineage>
        <taxon>unclassified sequences</taxon>
        <taxon>metagenomes</taxon>
        <taxon>ecological metagenomes</taxon>
    </lineage>
</organism>
<name>A0A645A6F1_9ZZZZ</name>
<dbReference type="EMBL" id="VSSQ01012200">
    <property type="protein sequence ID" value="MPM48672.1"/>
    <property type="molecule type" value="Genomic_DNA"/>
</dbReference>
<protein>
    <submittedName>
        <fullName evidence="1">Uncharacterized protein</fullName>
    </submittedName>
</protein>
<gene>
    <name evidence="1" type="ORF">SDC9_95398</name>
</gene>
<reference evidence="1" key="1">
    <citation type="submission" date="2019-08" db="EMBL/GenBank/DDBJ databases">
        <authorList>
            <person name="Kucharzyk K."/>
            <person name="Murdoch R.W."/>
            <person name="Higgins S."/>
            <person name="Loffler F."/>
        </authorList>
    </citation>
    <scope>NUCLEOTIDE SEQUENCE</scope>
</reference>